<dbReference type="InterPro" id="IPR012501">
    <property type="entry name" value="Vps54_C"/>
</dbReference>
<comment type="similarity">
    <text evidence="2">Belongs to the VPS54 family.</text>
</comment>
<name>A0A137PHQ9_CONC2</name>
<reference evidence="9 10" key="1">
    <citation type="journal article" date="2015" name="Genome Biol. Evol.">
        <title>Phylogenomic analyses indicate that early fungi evolved digesting cell walls of algal ancestors of land plants.</title>
        <authorList>
            <person name="Chang Y."/>
            <person name="Wang S."/>
            <person name="Sekimoto S."/>
            <person name="Aerts A.L."/>
            <person name="Choi C."/>
            <person name="Clum A."/>
            <person name="LaButti K.M."/>
            <person name="Lindquist E.A."/>
            <person name="Yee Ngan C."/>
            <person name="Ohm R.A."/>
            <person name="Salamov A.A."/>
            <person name="Grigoriev I.V."/>
            <person name="Spatafora J.W."/>
            <person name="Berbee M.L."/>
        </authorList>
    </citation>
    <scope>NUCLEOTIDE SEQUENCE [LARGE SCALE GENOMIC DNA]</scope>
    <source>
        <strain evidence="9 10">NRRL 28638</strain>
    </source>
</reference>
<proteinExistence type="inferred from homology"/>
<dbReference type="STRING" id="796925.A0A137PHQ9"/>
<feature type="compositionally biased region" description="Polar residues" evidence="7">
    <location>
        <begin position="15"/>
        <end position="37"/>
    </location>
</feature>
<dbReference type="PANTHER" id="PTHR12965">
    <property type="entry name" value="VACUOLAR PROTEIN SORTING 54"/>
    <property type="match status" value="1"/>
</dbReference>
<dbReference type="OrthoDB" id="10259024at2759"/>
<feature type="region of interest" description="Disordered" evidence="7">
    <location>
        <begin position="1"/>
        <end position="37"/>
    </location>
</feature>
<sequence>MNSIPNLGVPHSRKSSLVNNQHSRSNSSMSIPLSRQNSNQSIVQSSFLSISDLTKIPNQKPQSLPLPKNHRPENIIVPKTFLRPIKKQDFDPYLKSIESGCETLKTPNQTPKSAVETLSPKNNLPEVLFSGDFDLNTEEHFELLCKLVPEDLNQNSDPDADKLQLVTRTELQECLTQNLDEIEVELVSEIAVRSEAFFSALSLLEELQSETTDCIQSVDVLKSQLTNISQSHVEDSLKIINLKKRKENMERLYSTFKLMEDLNSAQPKINELLSQNLPLEALNHLENIDHNLGLTSYAAIDLAYVEKPSEKLKTYEDVLEKPSSKPKLLVRNARTQSDLNQIKCLSNFRGFVNNSYSTIRDILSKEFCTKALNISPDIECVEHELGDILVGLSKINGLSHAIKTYHESLDLRINSIITEHFAFPEIEVSSLSMSVHDWDSSQFAKSLKHLTLDNFLKSLDLCFESLTELTKQLITIQKAIQQINSTPKENGVHGIPPLSPVTKPNTISPNEGIDSDFNNSIQQIQLKSGKLVSLRAQQTSKLSQKDFYRLYTILWEFVEEQELITGLVNYALRATLTAQTKGFASYFHTEKVGQLTVLIENEQWTPAQIPVDFQAIVNSIILASQSIDNKSELNQLRVEDQLNVKSKNLLQPDLIFGKERKRSQDNNDGFLSSPLRPSSRVSSPASPNVAMTKLQVDDNEFYTVGCGLVLLKIISEYLQTAINIPILTVDLLQRLVEIFDLFNENTRKLILFAGAMQSAGLKNITAKHLALCSQSLSLFIQLMPYIKKCIHLHSPSQESVAITLEKLDNVLINYQKHREQLHDKFFQIMNERALAHIKNMKSTDWDRDLLYSPVTTSMNQAHPYMEALLKEITTLYKVLDRYLSVDEVQTILGRVIGMYTESFYSEVPKLKITTIAGKHKLFKDIQKYIETLSQFDNLPPIGHGLEVMVNNLNLVID</sequence>
<organism evidence="9 10">
    <name type="scientific">Conidiobolus coronatus (strain ATCC 28846 / CBS 209.66 / NRRL 28638)</name>
    <name type="common">Delacroixia coronata</name>
    <dbReference type="NCBI Taxonomy" id="796925"/>
    <lineage>
        <taxon>Eukaryota</taxon>
        <taxon>Fungi</taxon>
        <taxon>Fungi incertae sedis</taxon>
        <taxon>Zoopagomycota</taxon>
        <taxon>Entomophthoromycotina</taxon>
        <taxon>Entomophthoromycetes</taxon>
        <taxon>Entomophthorales</taxon>
        <taxon>Ancylistaceae</taxon>
        <taxon>Conidiobolus</taxon>
    </lineage>
</organism>
<protein>
    <submittedName>
        <fullName evidence="9">Vps54-domain-containing protein</fullName>
    </submittedName>
</protein>
<evidence type="ECO:0000256" key="6">
    <source>
        <dbReference type="ARBA" id="ARBA00023054"/>
    </source>
</evidence>
<keyword evidence="3" id="KW-0813">Transport</keyword>
<comment type="subcellular location">
    <subcellularLocation>
        <location evidence="1">Golgi apparatus</location>
        <location evidence="1">trans-Golgi network</location>
    </subcellularLocation>
</comment>
<dbReference type="PANTHER" id="PTHR12965:SF0">
    <property type="entry name" value="VACUOLAR PROTEIN SORTING-ASSOCIATED PROTEIN 54"/>
    <property type="match status" value="1"/>
</dbReference>
<feature type="region of interest" description="Disordered" evidence="7">
    <location>
        <begin position="487"/>
        <end position="512"/>
    </location>
</feature>
<dbReference type="AlphaFoldDB" id="A0A137PHQ9"/>
<gene>
    <name evidence="9" type="ORF">CONCODRAFT_14707</name>
</gene>
<dbReference type="Proteomes" id="UP000070444">
    <property type="component" value="Unassembled WGS sequence"/>
</dbReference>
<evidence type="ECO:0000313" key="9">
    <source>
        <dbReference type="EMBL" id="KXN74544.1"/>
    </source>
</evidence>
<evidence type="ECO:0000313" key="10">
    <source>
        <dbReference type="Proteomes" id="UP000070444"/>
    </source>
</evidence>
<evidence type="ECO:0000256" key="4">
    <source>
        <dbReference type="ARBA" id="ARBA00022927"/>
    </source>
</evidence>
<dbReference type="InterPro" id="IPR039745">
    <property type="entry name" value="Vps54"/>
</dbReference>
<dbReference type="GO" id="GO:0006896">
    <property type="term" value="P:Golgi to vacuole transport"/>
    <property type="evidence" value="ECO:0007669"/>
    <property type="project" value="TreeGrafter"/>
</dbReference>
<keyword evidence="4" id="KW-0653">Protein transport</keyword>
<feature type="region of interest" description="Disordered" evidence="7">
    <location>
        <begin position="665"/>
        <end position="686"/>
    </location>
</feature>
<evidence type="ECO:0000256" key="5">
    <source>
        <dbReference type="ARBA" id="ARBA00023034"/>
    </source>
</evidence>
<feature type="compositionally biased region" description="Low complexity" evidence="7">
    <location>
        <begin position="671"/>
        <end position="686"/>
    </location>
</feature>
<dbReference type="EMBL" id="KQ964422">
    <property type="protein sequence ID" value="KXN74544.1"/>
    <property type="molecule type" value="Genomic_DNA"/>
</dbReference>
<dbReference type="GO" id="GO:0000938">
    <property type="term" value="C:GARP complex"/>
    <property type="evidence" value="ECO:0007669"/>
    <property type="project" value="InterPro"/>
</dbReference>
<evidence type="ECO:0000256" key="3">
    <source>
        <dbReference type="ARBA" id="ARBA00022448"/>
    </source>
</evidence>
<keyword evidence="6" id="KW-0175">Coiled coil</keyword>
<evidence type="ECO:0000259" key="8">
    <source>
        <dbReference type="Pfam" id="PF07928"/>
    </source>
</evidence>
<keyword evidence="5" id="KW-0333">Golgi apparatus</keyword>
<evidence type="ECO:0000256" key="2">
    <source>
        <dbReference type="ARBA" id="ARBA00009150"/>
    </source>
</evidence>
<dbReference type="GO" id="GO:0042147">
    <property type="term" value="P:retrograde transport, endosome to Golgi"/>
    <property type="evidence" value="ECO:0007669"/>
    <property type="project" value="InterPro"/>
</dbReference>
<dbReference type="OMA" id="QKQAVML"/>
<evidence type="ECO:0000256" key="1">
    <source>
        <dbReference type="ARBA" id="ARBA00004601"/>
    </source>
</evidence>
<accession>A0A137PHQ9</accession>
<dbReference type="Pfam" id="PF07928">
    <property type="entry name" value="Vps54"/>
    <property type="match status" value="1"/>
</dbReference>
<evidence type="ECO:0000256" key="7">
    <source>
        <dbReference type="SAM" id="MobiDB-lite"/>
    </source>
</evidence>
<dbReference type="GO" id="GO:0005829">
    <property type="term" value="C:cytosol"/>
    <property type="evidence" value="ECO:0007669"/>
    <property type="project" value="GOC"/>
</dbReference>
<feature type="domain" description="Vacuolar protein sorting-associated protein 54 C-terminal" evidence="8">
    <location>
        <begin position="699"/>
        <end position="832"/>
    </location>
</feature>
<dbReference type="GO" id="GO:0019905">
    <property type="term" value="F:syntaxin binding"/>
    <property type="evidence" value="ECO:0007669"/>
    <property type="project" value="TreeGrafter"/>
</dbReference>
<dbReference type="GO" id="GO:0015031">
    <property type="term" value="P:protein transport"/>
    <property type="evidence" value="ECO:0007669"/>
    <property type="project" value="UniProtKB-KW"/>
</dbReference>
<keyword evidence="10" id="KW-1185">Reference proteome</keyword>